<comment type="caution">
    <text evidence="1">The sequence shown here is derived from an EMBL/GenBank/DDBJ whole genome shotgun (WGS) entry which is preliminary data.</text>
</comment>
<proteinExistence type="predicted"/>
<dbReference type="Proteomes" id="UP000467841">
    <property type="component" value="Unassembled WGS sequence"/>
</dbReference>
<name>A0A6D2HWZ6_9BRAS</name>
<reference evidence="1" key="1">
    <citation type="submission" date="2020-01" db="EMBL/GenBank/DDBJ databases">
        <authorList>
            <person name="Mishra B."/>
        </authorList>
    </citation>
    <scope>NUCLEOTIDE SEQUENCE [LARGE SCALE GENOMIC DNA]</scope>
</reference>
<organism evidence="1 2">
    <name type="scientific">Microthlaspi erraticum</name>
    <dbReference type="NCBI Taxonomy" id="1685480"/>
    <lineage>
        <taxon>Eukaryota</taxon>
        <taxon>Viridiplantae</taxon>
        <taxon>Streptophyta</taxon>
        <taxon>Embryophyta</taxon>
        <taxon>Tracheophyta</taxon>
        <taxon>Spermatophyta</taxon>
        <taxon>Magnoliopsida</taxon>
        <taxon>eudicotyledons</taxon>
        <taxon>Gunneridae</taxon>
        <taxon>Pentapetalae</taxon>
        <taxon>rosids</taxon>
        <taxon>malvids</taxon>
        <taxon>Brassicales</taxon>
        <taxon>Brassicaceae</taxon>
        <taxon>Coluteocarpeae</taxon>
        <taxon>Microthlaspi</taxon>
    </lineage>
</organism>
<keyword evidence="2" id="KW-1185">Reference proteome</keyword>
<dbReference type="EMBL" id="CACVBM020000555">
    <property type="protein sequence ID" value="CAA7020710.1"/>
    <property type="molecule type" value="Genomic_DNA"/>
</dbReference>
<gene>
    <name evidence="1" type="ORF">MERR_LOCUS7945</name>
</gene>
<evidence type="ECO:0000313" key="1">
    <source>
        <dbReference type="EMBL" id="CAA7020710.1"/>
    </source>
</evidence>
<protein>
    <submittedName>
        <fullName evidence="1">Uncharacterized protein</fullName>
    </submittedName>
</protein>
<evidence type="ECO:0000313" key="2">
    <source>
        <dbReference type="Proteomes" id="UP000467841"/>
    </source>
</evidence>
<accession>A0A6D2HWZ6</accession>
<sequence>MDRGGGFCVSSLLLPREMFLVVLKLKIGGRRRFLWLSVEAPIPPVVVKGVDVVPFLSRGNDDEDSSSFGIMAVNQISESCVWNRCFFIGDLLGKPPCV</sequence>
<dbReference type="AlphaFoldDB" id="A0A6D2HWZ6"/>